<gene>
    <name evidence="2" type="ordered locus">PSEEN2612</name>
</gene>
<sequence>MKSRKTALRRLGGRSAIHGLMVAVADNHPREEFPERGASSDSRNQSINETISIVRSIHLVPPPKGLATGTIQKGK</sequence>
<dbReference type="EMBL" id="CT573326">
    <property type="protein sequence ID" value="CAK15411.1"/>
    <property type="molecule type" value="Genomic_DNA"/>
</dbReference>
<dbReference type="HOGENOM" id="CLU_2668258_0_0_6"/>
<accession>Q1IAB0</accession>
<dbReference type="AlphaFoldDB" id="Q1IAB0"/>
<organism evidence="2 3">
    <name type="scientific">Pseudomonas entomophila (strain L48)</name>
    <dbReference type="NCBI Taxonomy" id="384676"/>
    <lineage>
        <taxon>Bacteria</taxon>
        <taxon>Pseudomonadati</taxon>
        <taxon>Pseudomonadota</taxon>
        <taxon>Gammaproteobacteria</taxon>
        <taxon>Pseudomonadales</taxon>
        <taxon>Pseudomonadaceae</taxon>
        <taxon>Pseudomonas</taxon>
    </lineage>
</organism>
<evidence type="ECO:0000313" key="3">
    <source>
        <dbReference type="Proteomes" id="UP000000658"/>
    </source>
</evidence>
<dbReference type="Proteomes" id="UP000000658">
    <property type="component" value="Chromosome"/>
</dbReference>
<dbReference type="STRING" id="384676.PSEEN2612"/>
<proteinExistence type="predicted"/>
<name>Q1IAB0_PSEE4</name>
<evidence type="ECO:0000256" key="1">
    <source>
        <dbReference type="SAM" id="MobiDB-lite"/>
    </source>
</evidence>
<protein>
    <submittedName>
        <fullName evidence="2">Uncharacterized protein</fullName>
    </submittedName>
</protein>
<feature type="region of interest" description="Disordered" evidence="1">
    <location>
        <begin position="27"/>
        <end position="47"/>
    </location>
</feature>
<reference evidence="2 3" key="1">
    <citation type="journal article" date="2006" name="Nat. Biotechnol.">
        <title>Complete genome sequence of the entomopathogenic and metabolically versatile soil bacterium Pseudomonas entomophila.</title>
        <authorList>
            <person name="Vodovar N."/>
            <person name="Vallenet D."/>
            <person name="Cruveiller S."/>
            <person name="Rouy Z."/>
            <person name="Barbe V."/>
            <person name="Acosta C."/>
            <person name="Cattolico L."/>
            <person name="Jubin C."/>
            <person name="Lajus A."/>
            <person name="Segurens B."/>
            <person name="Vacherie B."/>
            <person name="Wincker P."/>
            <person name="Weissenbach J."/>
            <person name="Lemaitre B."/>
            <person name="Medigue C."/>
            <person name="Boccard F."/>
        </authorList>
    </citation>
    <scope>NUCLEOTIDE SEQUENCE [LARGE SCALE GENOMIC DNA]</scope>
    <source>
        <strain evidence="2 3">L48</strain>
    </source>
</reference>
<evidence type="ECO:0000313" key="2">
    <source>
        <dbReference type="EMBL" id="CAK15411.1"/>
    </source>
</evidence>
<dbReference type="KEGG" id="pen:PSEEN2612"/>